<evidence type="ECO:0000313" key="12">
    <source>
        <dbReference type="EMBL" id="MCP9291327.1"/>
    </source>
</evidence>
<dbReference type="InterPro" id="IPR006685">
    <property type="entry name" value="MscS_channel_2nd"/>
</dbReference>
<evidence type="ECO:0000259" key="10">
    <source>
        <dbReference type="Pfam" id="PF21082"/>
    </source>
</evidence>
<dbReference type="Pfam" id="PF00924">
    <property type="entry name" value="MS_channel_2nd"/>
    <property type="match status" value="1"/>
</dbReference>
<sequence length="342" mass="38498">MNQLPTTAPSQIDSLAPDSGLIRADSVDIPNPTDYSLSEFFIYIWDLLQVQLFSIQNTPVTFLKLIVFILLLVGFSFLASFTKRMLNRKILPRFVKDGGLRYTLSRMSQYVVVVIGVFISFQFLGINMTGLAVIFGFLSVGIGFGLQNITSNFISGLIVLFERPISVGDRVMVNNIEGDIEEINIRSTKVKTLDNISIIVPNSEFVSKDVINFSHGDPTYRLGINVGVSYSSDLDNVLKALNEVAEESDDVLKTPNHEVQLRSFGDSSWDMKLLAWIPDVKKRYQVQNALNQAIVRKFAEYDIEIPFPQRDLHVRSGLNFDKDEVKHGSEDSKTSKKDSRED</sequence>
<reference evidence="12" key="1">
    <citation type="submission" date="2022-06" db="EMBL/GenBank/DDBJ databases">
        <title>Gracilimonas sp. CAU 1638 isolated from sea sediment.</title>
        <authorList>
            <person name="Kim W."/>
        </authorList>
    </citation>
    <scope>NUCLEOTIDE SEQUENCE</scope>
    <source>
        <strain evidence="12">CAU 1638</strain>
    </source>
</reference>
<evidence type="ECO:0000256" key="2">
    <source>
        <dbReference type="ARBA" id="ARBA00008017"/>
    </source>
</evidence>
<evidence type="ECO:0000256" key="1">
    <source>
        <dbReference type="ARBA" id="ARBA00004651"/>
    </source>
</evidence>
<evidence type="ECO:0000259" key="11">
    <source>
        <dbReference type="Pfam" id="PF21088"/>
    </source>
</evidence>
<comment type="caution">
    <text evidence="12">The sequence shown here is derived from an EMBL/GenBank/DDBJ whole genome shotgun (WGS) entry which is preliminary data.</text>
</comment>
<evidence type="ECO:0000256" key="3">
    <source>
        <dbReference type="ARBA" id="ARBA00022475"/>
    </source>
</evidence>
<dbReference type="GO" id="GO:0005886">
    <property type="term" value="C:plasma membrane"/>
    <property type="evidence" value="ECO:0007669"/>
    <property type="project" value="UniProtKB-SubCell"/>
</dbReference>
<comment type="subcellular location">
    <subcellularLocation>
        <location evidence="1">Cell membrane</location>
        <topology evidence="1">Multi-pass membrane protein</topology>
    </subcellularLocation>
</comment>
<evidence type="ECO:0000313" key="13">
    <source>
        <dbReference type="Proteomes" id="UP001139125"/>
    </source>
</evidence>
<protein>
    <submittedName>
        <fullName evidence="12">Mechanosensitive ion channel</fullName>
    </submittedName>
</protein>
<feature type="transmembrane region" description="Helical" evidence="8">
    <location>
        <begin position="62"/>
        <end position="86"/>
    </location>
</feature>
<dbReference type="InterPro" id="IPR011014">
    <property type="entry name" value="MscS_channel_TM-2"/>
</dbReference>
<dbReference type="Pfam" id="PF21082">
    <property type="entry name" value="MS_channel_3rd"/>
    <property type="match status" value="1"/>
</dbReference>
<dbReference type="Gene3D" id="3.30.70.100">
    <property type="match status" value="1"/>
</dbReference>
<keyword evidence="13" id="KW-1185">Reference proteome</keyword>
<keyword evidence="4 8" id="KW-0812">Transmembrane</keyword>
<dbReference type="GO" id="GO:0008381">
    <property type="term" value="F:mechanosensitive monoatomic ion channel activity"/>
    <property type="evidence" value="ECO:0007669"/>
    <property type="project" value="UniProtKB-ARBA"/>
</dbReference>
<dbReference type="PANTHER" id="PTHR30347:SF1">
    <property type="entry name" value="MECHANOSENSITIVE CHANNEL MSCK"/>
    <property type="match status" value="1"/>
</dbReference>
<dbReference type="InterPro" id="IPR049142">
    <property type="entry name" value="MS_channel_1st"/>
</dbReference>
<evidence type="ECO:0000256" key="8">
    <source>
        <dbReference type="SAM" id="Phobius"/>
    </source>
</evidence>
<keyword evidence="6 8" id="KW-0472">Membrane</keyword>
<dbReference type="Pfam" id="PF21088">
    <property type="entry name" value="MS_channel_1st"/>
    <property type="match status" value="1"/>
</dbReference>
<name>A0A9X2REX7_9BACT</name>
<dbReference type="InterPro" id="IPR023408">
    <property type="entry name" value="MscS_beta-dom_sf"/>
</dbReference>
<dbReference type="Gene3D" id="1.10.287.1260">
    <property type="match status" value="1"/>
</dbReference>
<dbReference type="SUPFAM" id="SSF82861">
    <property type="entry name" value="Mechanosensitive channel protein MscS (YggB), transmembrane region"/>
    <property type="match status" value="1"/>
</dbReference>
<dbReference type="InterPro" id="IPR052702">
    <property type="entry name" value="MscS-like_channel"/>
</dbReference>
<feature type="transmembrane region" description="Helical" evidence="8">
    <location>
        <begin position="107"/>
        <end position="126"/>
    </location>
</feature>
<feature type="domain" description="Mechanosensitive ion channel transmembrane helices 2/3" evidence="11">
    <location>
        <begin position="110"/>
        <end position="147"/>
    </location>
</feature>
<dbReference type="InterPro" id="IPR011066">
    <property type="entry name" value="MscS_channel_C_sf"/>
</dbReference>
<comment type="similarity">
    <text evidence="2">Belongs to the MscS (TC 1.A.23) family.</text>
</comment>
<evidence type="ECO:0000256" key="4">
    <source>
        <dbReference type="ARBA" id="ARBA00022692"/>
    </source>
</evidence>
<dbReference type="AlphaFoldDB" id="A0A9X2REX7"/>
<feature type="domain" description="Mechanosensitive ion channel MscS C-terminal" evidence="10">
    <location>
        <begin position="224"/>
        <end position="305"/>
    </location>
</feature>
<dbReference type="SUPFAM" id="SSF50182">
    <property type="entry name" value="Sm-like ribonucleoproteins"/>
    <property type="match status" value="1"/>
</dbReference>
<dbReference type="InterPro" id="IPR010920">
    <property type="entry name" value="LSM_dom_sf"/>
</dbReference>
<keyword evidence="3" id="KW-1003">Cell membrane</keyword>
<feature type="domain" description="Mechanosensitive ion channel MscS" evidence="9">
    <location>
        <begin position="148"/>
        <end position="215"/>
    </location>
</feature>
<evidence type="ECO:0000256" key="6">
    <source>
        <dbReference type="ARBA" id="ARBA00023136"/>
    </source>
</evidence>
<dbReference type="Gene3D" id="2.30.30.60">
    <property type="match status" value="1"/>
</dbReference>
<evidence type="ECO:0000256" key="7">
    <source>
        <dbReference type="SAM" id="MobiDB-lite"/>
    </source>
</evidence>
<evidence type="ECO:0000256" key="5">
    <source>
        <dbReference type="ARBA" id="ARBA00022989"/>
    </source>
</evidence>
<accession>A0A9X2REX7</accession>
<dbReference type="SUPFAM" id="SSF82689">
    <property type="entry name" value="Mechanosensitive channel protein MscS (YggB), C-terminal domain"/>
    <property type="match status" value="1"/>
</dbReference>
<evidence type="ECO:0000259" key="9">
    <source>
        <dbReference type="Pfam" id="PF00924"/>
    </source>
</evidence>
<gene>
    <name evidence="12" type="ORF">NM125_07005</name>
</gene>
<organism evidence="12 13">
    <name type="scientific">Gracilimonas sediminicola</name>
    <dbReference type="NCBI Taxonomy" id="2952158"/>
    <lineage>
        <taxon>Bacteria</taxon>
        <taxon>Pseudomonadati</taxon>
        <taxon>Balneolota</taxon>
        <taxon>Balneolia</taxon>
        <taxon>Balneolales</taxon>
        <taxon>Balneolaceae</taxon>
        <taxon>Gracilimonas</taxon>
    </lineage>
</organism>
<dbReference type="RefSeq" id="WP_255134173.1">
    <property type="nucleotide sequence ID" value="NZ_JANDBC010000001.1"/>
</dbReference>
<dbReference type="PANTHER" id="PTHR30347">
    <property type="entry name" value="POTASSIUM CHANNEL RELATED"/>
    <property type="match status" value="1"/>
</dbReference>
<dbReference type="Proteomes" id="UP001139125">
    <property type="component" value="Unassembled WGS sequence"/>
</dbReference>
<proteinExistence type="inferred from homology"/>
<dbReference type="InterPro" id="IPR049278">
    <property type="entry name" value="MS_channel_C"/>
</dbReference>
<keyword evidence="5 8" id="KW-1133">Transmembrane helix</keyword>
<dbReference type="EMBL" id="JANDBC010000001">
    <property type="protein sequence ID" value="MCP9291327.1"/>
    <property type="molecule type" value="Genomic_DNA"/>
</dbReference>
<feature type="region of interest" description="Disordered" evidence="7">
    <location>
        <begin position="322"/>
        <end position="342"/>
    </location>
</feature>